<sequence length="187" mass="21765">MGLLKDKPNLDHFRLRIEGDNSDSRGICWQFLKGSTRFTDKAGFKKKGCDGMFGEFRAAFMPTNNGFIVRDPEILINREDFRGKKKFIGLIQHHEVVEMLEVGLRMKDGKGFVEDEDGYVENFGCHGVALNKEFDYAFEQGIAEEYLKFLEGKAVEIEDIQMRKNFIRENNHAFNKAKRRFLQRKRG</sequence>
<proteinExistence type="predicted"/>
<dbReference type="AlphaFoldDB" id="A0A0G0JZY5"/>
<protein>
    <submittedName>
        <fullName evidence="1">Uncharacterized protein</fullName>
    </submittedName>
</protein>
<comment type="caution">
    <text evidence="1">The sequence shown here is derived from an EMBL/GenBank/DDBJ whole genome shotgun (WGS) entry which is preliminary data.</text>
</comment>
<name>A0A0G0JZY5_9BACT</name>
<dbReference type="EMBL" id="LBUT01000021">
    <property type="protein sequence ID" value="KKQ68760.1"/>
    <property type="molecule type" value="Genomic_DNA"/>
</dbReference>
<dbReference type="Proteomes" id="UP000034406">
    <property type="component" value="Unassembled WGS sequence"/>
</dbReference>
<gene>
    <name evidence="1" type="ORF">US90_C0021G0003</name>
</gene>
<organism evidence="1 2">
    <name type="scientific">Candidatus Shapirobacteria bacterium GW2011_GWE2_38_30</name>
    <dbReference type="NCBI Taxonomy" id="1618490"/>
    <lineage>
        <taxon>Bacteria</taxon>
        <taxon>Candidatus Shapironibacteriota</taxon>
    </lineage>
</organism>
<evidence type="ECO:0000313" key="2">
    <source>
        <dbReference type="Proteomes" id="UP000034406"/>
    </source>
</evidence>
<reference evidence="1 2" key="1">
    <citation type="journal article" date="2015" name="Nature">
        <title>rRNA introns, odd ribosomes, and small enigmatic genomes across a large radiation of phyla.</title>
        <authorList>
            <person name="Brown C.T."/>
            <person name="Hug L.A."/>
            <person name="Thomas B.C."/>
            <person name="Sharon I."/>
            <person name="Castelle C.J."/>
            <person name="Singh A."/>
            <person name="Wilkins M.J."/>
            <person name="Williams K.H."/>
            <person name="Banfield J.F."/>
        </authorList>
    </citation>
    <scope>NUCLEOTIDE SEQUENCE [LARGE SCALE GENOMIC DNA]</scope>
</reference>
<accession>A0A0G0JZY5</accession>
<evidence type="ECO:0000313" key="1">
    <source>
        <dbReference type="EMBL" id="KKQ68760.1"/>
    </source>
</evidence>